<organism evidence="2 3">
    <name type="scientific">Thermodesulfobacterium geofontis</name>
    <dbReference type="NCBI Taxonomy" id="1295609"/>
    <lineage>
        <taxon>Bacteria</taxon>
        <taxon>Pseudomonadati</taxon>
        <taxon>Thermodesulfobacteriota</taxon>
        <taxon>Thermodesulfobacteria</taxon>
        <taxon>Thermodesulfobacteriales</taxon>
        <taxon>Thermodesulfobacteriaceae</taxon>
        <taxon>Thermodesulfobacterium</taxon>
    </lineage>
</organism>
<comment type="caution">
    <text evidence="2">The sequence shown here is derived from an EMBL/GenBank/DDBJ whole genome shotgun (WGS) entry which is preliminary data.</text>
</comment>
<dbReference type="Pfam" id="PF12849">
    <property type="entry name" value="PBP_like_2"/>
    <property type="match status" value="1"/>
</dbReference>
<feature type="domain" description="PBP" evidence="1">
    <location>
        <begin position="17"/>
        <end position="243"/>
    </location>
</feature>
<evidence type="ECO:0000313" key="2">
    <source>
        <dbReference type="EMBL" id="PMP93343.1"/>
    </source>
</evidence>
<proteinExistence type="predicted"/>
<reference evidence="2 3" key="1">
    <citation type="submission" date="2018-01" db="EMBL/GenBank/DDBJ databases">
        <title>Metagenomic assembled genomes from two thermal pools in the Uzon Caldera, Kamchatka, Russia.</title>
        <authorList>
            <person name="Wilkins L."/>
            <person name="Ettinger C."/>
        </authorList>
    </citation>
    <scope>NUCLEOTIDE SEQUENCE [LARGE SCALE GENOMIC DNA]</scope>
    <source>
        <strain evidence="2">ARK-04</strain>
    </source>
</reference>
<dbReference type="Gene3D" id="3.40.190.10">
    <property type="entry name" value="Periplasmic binding protein-like II"/>
    <property type="match status" value="2"/>
</dbReference>
<protein>
    <submittedName>
        <fullName evidence="2">Tungsten ABC transporter substrate-binding protein</fullName>
    </submittedName>
</protein>
<dbReference type="PANTHER" id="PTHR37945:SF1">
    <property type="entry name" value="EXTRACELLULAR TUNGSTATE BINDING PROTEIN"/>
    <property type="match status" value="1"/>
</dbReference>
<evidence type="ECO:0000313" key="3">
    <source>
        <dbReference type="Proteomes" id="UP000235619"/>
    </source>
</evidence>
<name>A0A2N7Q5H1_9BACT</name>
<dbReference type="InterPro" id="IPR024370">
    <property type="entry name" value="PBP_domain"/>
</dbReference>
<dbReference type="SUPFAM" id="SSF53850">
    <property type="entry name" value="Periplasmic binding protein-like II"/>
    <property type="match status" value="1"/>
</dbReference>
<dbReference type="AlphaFoldDB" id="A0A2N7Q5H1"/>
<gene>
    <name evidence="2" type="ORF">C0169_07880</name>
</gene>
<sequence length="265" mass="29879">MISLLLIFFFSSFASTQQRIITIATTTSVENSGLLEYLLPHFEKKTGIKVKVIAKGTGAAIEIGKRGDADAVLVHAKELELKAVKEGWFVNRKEVCYNDFIIVGPLNDPAKVKTSKDVISAFKKIAQAKATFVSRGDKSGTHIKELKIWELTGINPKGNPWYLEAGQGMEKTLFMANEKDAYTLTDRGTWLAVKPRLKYLTLLFEGDPLLFNQYSIMAVNPKRHPHINYEDALRFIEWITSHEGQKLIGEFRDKFGNQLFIPNAK</sequence>
<dbReference type="EMBL" id="PNJD01000476">
    <property type="protein sequence ID" value="PMP93343.1"/>
    <property type="molecule type" value="Genomic_DNA"/>
</dbReference>
<evidence type="ECO:0000259" key="1">
    <source>
        <dbReference type="Pfam" id="PF12849"/>
    </source>
</evidence>
<dbReference type="Proteomes" id="UP000235619">
    <property type="component" value="Unassembled WGS sequence"/>
</dbReference>
<dbReference type="PANTHER" id="PTHR37945">
    <property type="entry name" value="EXTRACELLULAR TUNGSTATE BINDING PROTEIN"/>
    <property type="match status" value="1"/>
</dbReference>
<dbReference type="InterPro" id="IPR052738">
    <property type="entry name" value="ABC-Tungstate_binding"/>
</dbReference>
<accession>A0A2N7Q5H1</accession>